<dbReference type="InterPro" id="IPR038726">
    <property type="entry name" value="PDDEXK_AddAB-type"/>
</dbReference>
<keyword evidence="3" id="KW-0227">DNA damage</keyword>
<evidence type="ECO:0000256" key="8">
    <source>
        <dbReference type="ARBA" id="ARBA00023125"/>
    </source>
</evidence>
<dbReference type="GO" id="GO:0005524">
    <property type="term" value="F:ATP binding"/>
    <property type="evidence" value="ECO:0007669"/>
    <property type="project" value="UniProtKB-UniRule"/>
</dbReference>
<dbReference type="GO" id="GO:0033202">
    <property type="term" value="C:DNA helicase complex"/>
    <property type="evidence" value="ECO:0007669"/>
    <property type="project" value="TreeGrafter"/>
</dbReference>
<keyword evidence="15" id="KW-0175">Coiled coil</keyword>
<evidence type="ECO:0000256" key="4">
    <source>
        <dbReference type="ARBA" id="ARBA00022801"/>
    </source>
</evidence>
<dbReference type="EMBL" id="DVFI01000092">
    <property type="protein sequence ID" value="HIQ63152.1"/>
    <property type="molecule type" value="Genomic_DNA"/>
</dbReference>
<dbReference type="InterPro" id="IPR011335">
    <property type="entry name" value="Restrct_endonuc-II-like"/>
</dbReference>
<dbReference type="GO" id="GO:0003677">
    <property type="term" value="F:DNA binding"/>
    <property type="evidence" value="ECO:0007669"/>
    <property type="project" value="UniProtKB-KW"/>
</dbReference>
<keyword evidence="1" id="KW-0540">Nuclease</keyword>
<keyword evidence="10" id="KW-0413">Isomerase</keyword>
<keyword evidence="4 14" id="KW-0378">Hydrolase</keyword>
<organism evidence="18 19">
    <name type="scientific">Candidatus Avichristensenella intestinipullorum</name>
    <dbReference type="NCBI Taxonomy" id="2840693"/>
    <lineage>
        <taxon>Bacteria</taxon>
        <taxon>Bacillati</taxon>
        <taxon>Bacillota</taxon>
        <taxon>Clostridia</taxon>
        <taxon>Candidatus Avichristensenella</taxon>
    </lineage>
</organism>
<proteinExistence type="predicted"/>
<dbReference type="InterPro" id="IPR027417">
    <property type="entry name" value="P-loop_NTPase"/>
</dbReference>
<keyword evidence="6" id="KW-0269">Exonuclease</keyword>
<feature type="coiled-coil region" evidence="15">
    <location>
        <begin position="274"/>
        <end position="305"/>
    </location>
</feature>
<evidence type="ECO:0000256" key="7">
    <source>
        <dbReference type="ARBA" id="ARBA00022840"/>
    </source>
</evidence>
<dbReference type="AlphaFoldDB" id="A0A9D0YW36"/>
<dbReference type="SUPFAM" id="SSF52980">
    <property type="entry name" value="Restriction endonuclease-like"/>
    <property type="match status" value="1"/>
</dbReference>
<evidence type="ECO:0000256" key="1">
    <source>
        <dbReference type="ARBA" id="ARBA00022722"/>
    </source>
</evidence>
<dbReference type="Pfam" id="PF00580">
    <property type="entry name" value="UvrD-helicase"/>
    <property type="match status" value="1"/>
</dbReference>
<dbReference type="Proteomes" id="UP000886819">
    <property type="component" value="Unassembled WGS sequence"/>
</dbReference>
<evidence type="ECO:0000313" key="19">
    <source>
        <dbReference type="Proteomes" id="UP000886819"/>
    </source>
</evidence>
<dbReference type="Gene3D" id="3.90.320.10">
    <property type="match status" value="1"/>
</dbReference>
<keyword evidence="5 14" id="KW-0347">Helicase</keyword>
<evidence type="ECO:0000256" key="14">
    <source>
        <dbReference type="PROSITE-ProRule" id="PRU00560"/>
    </source>
</evidence>
<dbReference type="InterPro" id="IPR014016">
    <property type="entry name" value="UvrD-like_ATP-bd"/>
</dbReference>
<gene>
    <name evidence="18" type="ORF">IAA66_06140</name>
</gene>
<evidence type="ECO:0000256" key="6">
    <source>
        <dbReference type="ARBA" id="ARBA00022839"/>
    </source>
</evidence>
<dbReference type="SUPFAM" id="SSF52540">
    <property type="entry name" value="P-loop containing nucleoside triphosphate hydrolases"/>
    <property type="match status" value="1"/>
</dbReference>
<comment type="caution">
    <text evidence="18">The sequence shown here is derived from an EMBL/GenBank/DDBJ whole genome shotgun (WGS) entry which is preliminary data.</text>
</comment>
<accession>A0A9D0YW36</accession>
<evidence type="ECO:0000256" key="13">
    <source>
        <dbReference type="ARBA" id="ARBA00048988"/>
    </source>
</evidence>
<dbReference type="GO" id="GO:0004527">
    <property type="term" value="F:exonuclease activity"/>
    <property type="evidence" value="ECO:0007669"/>
    <property type="project" value="UniProtKB-KW"/>
</dbReference>
<comment type="catalytic activity">
    <reaction evidence="13">
        <text>ATP + H2O = ADP + phosphate + H(+)</text>
        <dbReference type="Rhea" id="RHEA:13065"/>
        <dbReference type="ChEBI" id="CHEBI:15377"/>
        <dbReference type="ChEBI" id="CHEBI:15378"/>
        <dbReference type="ChEBI" id="CHEBI:30616"/>
        <dbReference type="ChEBI" id="CHEBI:43474"/>
        <dbReference type="ChEBI" id="CHEBI:456216"/>
        <dbReference type="EC" id="5.6.2.4"/>
    </reaction>
</comment>
<evidence type="ECO:0000256" key="11">
    <source>
        <dbReference type="ARBA" id="ARBA00034617"/>
    </source>
</evidence>
<evidence type="ECO:0000256" key="10">
    <source>
        <dbReference type="ARBA" id="ARBA00023235"/>
    </source>
</evidence>
<keyword evidence="7 14" id="KW-0067">ATP-binding</keyword>
<reference evidence="18" key="2">
    <citation type="journal article" date="2021" name="PeerJ">
        <title>Extensive microbial diversity within the chicken gut microbiome revealed by metagenomics and culture.</title>
        <authorList>
            <person name="Gilroy R."/>
            <person name="Ravi A."/>
            <person name="Getino M."/>
            <person name="Pursley I."/>
            <person name="Horton D.L."/>
            <person name="Alikhan N.F."/>
            <person name="Baker D."/>
            <person name="Gharbi K."/>
            <person name="Hall N."/>
            <person name="Watson M."/>
            <person name="Adriaenssens E.M."/>
            <person name="Foster-Nyarko E."/>
            <person name="Jarju S."/>
            <person name="Secka A."/>
            <person name="Antonio M."/>
            <person name="Oren A."/>
            <person name="Chaudhuri R.R."/>
            <person name="La Ragione R."/>
            <person name="Hildebrand F."/>
            <person name="Pallen M.J."/>
        </authorList>
    </citation>
    <scope>NUCLEOTIDE SEQUENCE</scope>
    <source>
        <strain evidence="18">ChiHile30-977</strain>
    </source>
</reference>
<dbReference type="InterPro" id="IPR014017">
    <property type="entry name" value="DNA_helicase_UvrD-like_C"/>
</dbReference>
<dbReference type="PANTHER" id="PTHR11070:SF48">
    <property type="entry name" value="ATP-DEPENDENT HELICASE_NUCLEASE SUBUNIT A"/>
    <property type="match status" value="1"/>
</dbReference>
<name>A0A9D0YW36_9FIRM</name>
<keyword evidence="9" id="KW-0234">DNA repair</keyword>
<evidence type="ECO:0000313" key="18">
    <source>
        <dbReference type="EMBL" id="HIQ63152.1"/>
    </source>
</evidence>
<evidence type="ECO:0000256" key="12">
    <source>
        <dbReference type="ARBA" id="ARBA00034808"/>
    </source>
</evidence>
<evidence type="ECO:0000256" key="3">
    <source>
        <dbReference type="ARBA" id="ARBA00022763"/>
    </source>
</evidence>
<dbReference type="PROSITE" id="PS51217">
    <property type="entry name" value="UVRD_HELICASE_CTER"/>
    <property type="match status" value="1"/>
</dbReference>
<dbReference type="InterPro" id="IPR011604">
    <property type="entry name" value="PDDEXK-like_dom_sf"/>
</dbReference>
<dbReference type="GO" id="GO:0043138">
    <property type="term" value="F:3'-5' DNA helicase activity"/>
    <property type="evidence" value="ECO:0007669"/>
    <property type="project" value="UniProtKB-EC"/>
</dbReference>
<feature type="domain" description="UvrD-like helicase ATP-binding" evidence="16">
    <location>
        <begin position="1"/>
        <end position="442"/>
    </location>
</feature>
<dbReference type="PROSITE" id="PS51198">
    <property type="entry name" value="UVRD_HELICASE_ATP_BIND"/>
    <property type="match status" value="1"/>
</dbReference>
<feature type="domain" description="UvrD-like helicase C-terminal" evidence="17">
    <location>
        <begin position="467"/>
        <end position="750"/>
    </location>
</feature>
<evidence type="ECO:0000256" key="2">
    <source>
        <dbReference type="ARBA" id="ARBA00022741"/>
    </source>
</evidence>
<evidence type="ECO:0000256" key="9">
    <source>
        <dbReference type="ARBA" id="ARBA00023204"/>
    </source>
</evidence>
<dbReference type="Pfam" id="PF12705">
    <property type="entry name" value="PDDEXK_1"/>
    <property type="match status" value="1"/>
</dbReference>
<dbReference type="PANTHER" id="PTHR11070">
    <property type="entry name" value="UVRD / RECB / PCRA DNA HELICASE FAMILY MEMBER"/>
    <property type="match status" value="1"/>
</dbReference>
<feature type="binding site" evidence="14">
    <location>
        <begin position="22"/>
        <end position="29"/>
    </location>
    <ligand>
        <name>ATP</name>
        <dbReference type="ChEBI" id="CHEBI:30616"/>
    </ligand>
</feature>
<reference evidence="18" key="1">
    <citation type="submission" date="2020-10" db="EMBL/GenBank/DDBJ databases">
        <authorList>
            <person name="Gilroy R."/>
        </authorList>
    </citation>
    <scope>NUCLEOTIDE SEQUENCE</scope>
    <source>
        <strain evidence="18">ChiHile30-977</strain>
    </source>
</reference>
<dbReference type="InterPro" id="IPR000212">
    <property type="entry name" value="DNA_helicase_UvrD/REP"/>
</dbReference>
<keyword evidence="8" id="KW-0238">DNA-binding</keyword>
<dbReference type="Pfam" id="PF13361">
    <property type="entry name" value="UvrD_C"/>
    <property type="match status" value="1"/>
</dbReference>
<protein>
    <recommendedName>
        <fullName evidence="12">DNA 3'-5' helicase</fullName>
        <ecNumber evidence="12">5.6.2.4</ecNumber>
    </recommendedName>
</protein>
<dbReference type="GO" id="GO:0005829">
    <property type="term" value="C:cytosol"/>
    <property type="evidence" value="ECO:0007669"/>
    <property type="project" value="TreeGrafter"/>
</dbReference>
<evidence type="ECO:0000256" key="5">
    <source>
        <dbReference type="ARBA" id="ARBA00022806"/>
    </source>
</evidence>
<dbReference type="GO" id="GO:0000725">
    <property type="term" value="P:recombinational repair"/>
    <property type="evidence" value="ECO:0007669"/>
    <property type="project" value="TreeGrafter"/>
</dbReference>
<comment type="catalytic activity">
    <reaction evidence="11">
        <text>Couples ATP hydrolysis with the unwinding of duplex DNA by translocating in the 3'-5' direction.</text>
        <dbReference type="EC" id="5.6.2.4"/>
    </reaction>
</comment>
<evidence type="ECO:0000256" key="15">
    <source>
        <dbReference type="SAM" id="Coils"/>
    </source>
</evidence>
<sequence length="1118" mass="123478">MQWTRAQRQAIEARGENLLVTAAAGSGKTAVLAERILSLAREGVRIDAMLVVTFTRAAAAEMRARILKRLYEEGMAEQALRVERADISTLHGFCARVCRMHFQAAGVDPSFRVAEGAELGVLRAMALEEALTACFESPTPAFARVSACLTQQELAEQTEALYDFLMARPDPWPWLDGALAELDTTPQALRESPWMRVLCEGVAEDARRAAAAYERLVRFARETGIFEDFAQREAAEAEAFRRAAEEGPEALALRGETVFARRPSAKKDMPAEAVSRFAALRDEAKKKLTEAQQRAQRLVGGLEERCEDIGQSGRMLEGLAEAVRAFHERFAVLKEERNLLDFHDLEHCALRALREESVADAARRRYLHVFVDEYQDSSLIQEAILGCVSNGRNLFLVGDVKQSIYRFRLAEPGLFLQKLADYGDRPGGGGRSIALNANFRSHPTVLRCINGVFRRVFCGGAMELTYGPQEELTRGVTQGWRGAPVELHLAGRCDEEDEDAEGADALTPEAREAVRQEAEIIADRIIALRNAPERHYRLSEMVVLLRAARGKAEALTEVLRRRGIAARSDVGEDALGRPETQAVVALLKAIDNLRQDVPLLAALRGPALGLEDSALAAIRTAHPEGPFAEAMLAYAQGEDALAGALRGFIEKIRRWALEAQVMPLDALLRRIYEQTGLYAQAGAMPEGETRQANLRALCEYAAAYQTAQGGGLGGFLRYLERVRSHEGLAAPMLGERDDLVRVMSIHKSKGLEFPIVFVAGLGARFRAPRMESLEKHADLGIAAPLIDPALRAVRPTLAQEAIAAQRRREGIAEEARILYVALTRAESRLILVGTPRSGDEERWDAGDPAGAQCALDWLAPVARDEAGWSLSRHGLRQPLPALPESDRAAEFAGRILQMPMPPLISDSLRALAWTPPAPDARPLKQSVSSLARVQAKEGEREDALRTMEDLPRRPLFLEARGLTPAERGEAIHAFLRAVPLDAQDLQAVCRNLVERGVLSPEQAAALPLGKLRRCMDGPLWQRMRRAETIRREWAFNLRMDDGAACTLLQGVIDCCFLEEGAWVLVDYKSDHVWDVDALLARYAPQLALYARALTQITGLPVREKNLFLLEKETGYILP</sequence>
<evidence type="ECO:0000259" key="17">
    <source>
        <dbReference type="PROSITE" id="PS51217"/>
    </source>
</evidence>
<dbReference type="Gene3D" id="3.40.50.300">
    <property type="entry name" value="P-loop containing nucleotide triphosphate hydrolases"/>
    <property type="match status" value="4"/>
</dbReference>
<keyword evidence="2 14" id="KW-0547">Nucleotide-binding</keyword>
<evidence type="ECO:0000259" key="16">
    <source>
        <dbReference type="PROSITE" id="PS51198"/>
    </source>
</evidence>
<dbReference type="Gene3D" id="1.10.486.10">
    <property type="entry name" value="PCRA, domain 4"/>
    <property type="match status" value="1"/>
</dbReference>
<dbReference type="EC" id="5.6.2.4" evidence="12"/>